<dbReference type="SUPFAM" id="SSF100950">
    <property type="entry name" value="NagB/RpiA/CoA transferase-like"/>
    <property type="match status" value="2"/>
</dbReference>
<dbReference type="PANTHER" id="PTHR21432">
    <property type="entry name" value="ACETYL-COA HYDROLASE-RELATED"/>
    <property type="match status" value="1"/>
</dbReference>
<evidence type="ECO:0000313" key="3">
    <source>
        <dbReference type="Proteomes" id="UP000829194"/>
    </source>
</evidence>
<evidence type="ECO:0000313" key="2">
    <source>
        <dbReference type="EMBL" id="UNP30555.1"/>
    </source>
</evidence>
<dbReference type="Gene3D" id="3.30.750.70">
    <property type="entry name" value="4-hydroxybutyrate coenzyme like domains"/>
    <property type="match status" value="1"/>
</dbReference>
<dbReference type="Gene3D" id="3.40.1080.10">
    <property type="entry name" value="Glutaconate Coenzyme A-transferase"/>
    <property type="match status" value="1"/>
</dbReference>
<evidence type="ECO:0000259" key="1">
    <source>
        <dbReference type="Pfam" id="PF13336"/>
    </source>
</evidence>
<organism evidence="2 3">
    <name type="scientific">Lysobacter gummosus</name>
    <dbReference type="NCBI Taxonomy" id="262324"/>
    <lineage>
        <taxon>Bacteria</taxon>
        <taxon>Pseudomonadati</taxon>
        <taxon>Pseudomonadota</taxon>
        <taxon>Gammaproteobacteria</taxon>
        <taxon>Lysobacterales</taxon>
        <taxon>Lysobacteraceae</taxon>
        <taxon>Lysobacter</taxon>
    </lineage>
</organism>
<feature type="domain" description="Acetyl-CoA hydrolase/transferase C-terminal" evidence="1">
    <location>
        <begin position="424"/>
        <end position="587"/>
    </location>
</feature>
<dbReference type="Pfam" id="PF13336">
    <property type="entry name" value="AcetylCoA_hyd_C"/>
    <property type="match status" value="1"/>
</dbReference>
<dbReference type="RefSeq" id="WP_083512305.1">
    <property type="nucleotide sequence ID" value="NZ_CP011131.1"/>
</dbReference>
<dbReference type="PANTHER" id="PTHR21432:SF20">
    <property type="entry name" value="ACETYL-COA HYDROLASE"/>
    <property type="match status" value="1"/>
</dbReference>
<name>A0ABY3XFY8_9GAMM</name>
<gene>
    <name evidence="2" type="ORF">MOV92_04605</name>
</gene>
<dbReference type="InterPro" id="IPR026888">
    <property type="entry name" value="AcetylCoA_hyd_C"/>
</dbReference>
<dbReference type="InterPro" id="IPR046433">
    <property type="entry name" value="ActCoA_hydro"/>
</dbReference>
<proteinExistence type="predicted"/>
<dbReference type="Gene3D" id="3.40.1080.20">
    <property type="entry name" value="Acetyl-CoA hydrolase/transferase C-terminal domain"/>
    <property type="match status" value="1"/>
</dbReference>
<dbReference type="InterPro" id="IPR038460">
    <property type="entry name" value="AcetylCoA_hyd_C_sf"/>
</dbReference>
<protein>
    <submittedName>
        <fullName evidence="2">Acetyl-CoA hydrolase</fullName>
    </submittedName>
</protein>
<dbReference type="GO" id="GO:0016787">
    <property type="term" value="F:hydrolase activity"/>
    <property type="evidence" value="ECO:0007669"/>
    <property type="project" value="UniProtKB-KW"/>
</dbReference>
<reference evidence="2 3" key="1">
    <citation type="submission" date="2022-03" db="EMBL/GenBank/DDBJ databases">
        <title>Complete genome sequence of Lysobacter capsici VKM B-2533 and Lysobacter gummosus 10.1.1, promising sources of lytic agents.</title>
        <authorList>
            <person name="Tarlachkov S.V."/>
            <person name="Kudryakova I.V."/>
            <person name="Afoshin A.S."/>
            <person name="Leontyevskaya E.A."/>
            <person name="Leontyevskaya N.V."/>
        </authorList>
    </citation>
    <scope>NUCLEOTIDE SEQUENCE [LARGE SCALE GENOMIC DNA]</scope>
    <source>
        <strain evidence="2 3">10.1.1</strain>
    </source>
</reference>
<accession>A0ABY3XFY8</accession>
<keyword evidence="2" id="KW-0378">Hydrolase</keyword>
<dbReference type="InterPro" id="IPR037171">
    <property type="entry name" value="NagB/RpiA_transferase-like"/>
</dbReference>
<sequence length="703" mass="76306">MNPPLHFDSLADAIDFLYQRLPGALHVGAPLGLGKPHRLLNALYERAEREPQRPLRLYTALSLDPPGAGKGLEGRFIGPFAQRHFGDDFPRLRYVQALKRNALPEHIEIEEFYLQSGSLLNASATQRRYASLNYTHVARALADRGVNAIVQKVAADPAGGTRLSLSCNTDLTFDAVDAIVARGLPRPLLIAEVDPQLPWLGGSAAVEASFFDAVVTPPGPHPKLFGLPRQPVSDADYAIGFYASTLVRDGGTLQIGIGTLADALCHALALRHTDNSAYLRVIEALGIGDAASVEGNLSGDRNVMAPGERFVGTASGEGDLTDHRNAKAQDDRFVGTASGEGDLTDHRNAKAQVAPLGSFQIGLFGCSEMINEGFRRLVEVGVIKRKVVDDLELMRRLHDGTAGAEDLQRLDREGEFLQGGFYLGSPDFYDWLRHMPADQQRGVSMRRISEVNELYGGNETLERLQRRDARFFNSCMMATALGAAVSDTLDDGRVVSGVGGQYNFVAMAHALPDARSVLMLRATRDSGGETRSNVIWNYPQTTIPRHLRDIYITEYGIADLRGKTDEDCVLAMAGIAASGHQLPLLQAAMGHAKLSPARYRLSERNSPQRLHAALAPLRAEGVLPDYPLGSDFTAVEQRLVKALTWLKANTATTGAKVRTVLEALSSSGTRDAEAMQRMALERPAGLGERVEARLIALALRKTA</sequence>
<dbReference type="Proteomes" id="UP000829194">
    <property type="component" value="Chromosome"/>
</dbReference>
<keyword evidence="3" id="KW-1185">Reference proteome</keyword>
<dbReference type="EMBL" id="CP093547">
    <property type="protein sequence ID" value="UNP30555.1"/>
    <property type="molecule type" value="Genomic_DNA"/>
</dbReference>